<dbReference type="Gene3D" id="1.10.400.10">
    <property type="entry name" value="GI Alpha 1, domain 2-like"/>
    <property type="match status" value="1"/>
</dbReference>
<keyword evidence="3" id="KW-0460">Magnesium</keyword>
<name>A0A8H7JEF9_9PLEO</name>
<accession>A0A8H7JEF9</accession>
<evidence type="ECO:0000256" key="1">
    <source>
        <dbReference type="ARBA" id="ARBA00022723"/>
    </source>
</evidence>
<keyword evidence="1" id="KW-0479">Metal-binding</keyword>
<evidence type="ECO:0000256" key="4">
    <source>
        <dbReference type="ARBA" id="ARBA00023134"/>
    </source>
</evidence>
<protein>
    <submittedName>
        <fullName evidence="7">Uncharacterized protein</fullName>
    </submittedName>
</protein>
<keyword evidence="4 6" id="KW-0342">GTP-binding</keyword>
<dbReference type="GO" id="GO:0003924">
    <property type="term" value="F:GTPase activity"/>
    <property type="evidence" value="ECO:0007669"/>
    <property type="project" value="InterPro"/>
</dbReference>
<keyword evidence="8" id="KW-1185">Reference proteome</keyword>
<dbReference type="GO" id="GO:0007189">
    <property type="term" value="P:adenylate cyclase-activating G protein-coupled receptor signaling pathway"/>
    <property type="evidence" value="ECO:0007669"/>
    <property type="project" value="TreeGrafter"/>
</dbReference>
<sequence>MVPIDTQAEERSRAIDRALEEDAKVRKNQVNVLPLGALAMRDIVKQLKNNDEPGLTEKELIERRYNIHQCVVDCTKALVHLVKSSEAQLEEDTNNRYNYLCSYIAVPQNYATLNEEVGWAIGVLWKDPSVTDAFQSSADSDLKEPSTYFFREIDRIAAPNYVPTEADIMQSHKGIRGVSEHRFLVKGLSINLIDVGTQRCERRKWIHQFDNIAAILFVVNLPCYDQEVSGNNAMTEQIELFDSVVNTEWFTSTKFILFLNNTNYSGGTDAEQASEYLLQRFSQANRGKRRLYLHLVDPHVTSNIELVATAINDSNH</sequence>
<dbReference type="PANTHER" id="PTHR10218">
    <property type="entry name" value="GTP-BINDING PROTEIN ALPHA SUBUNIT"/>
    <property type="match status" value="1"/>
</dbReference>
<evidence type="ECO:0000256" key="2">
    <source>
        <dbReference type="ARBA" id="ARBA00022741"/>
    </source>
</evidence>
<dbReference type="GO" id="GO:0005834">
    <property type="term" value="C:heterotrimeric G-protein complex"/>
    <property type="evidence" value="ECO:0007669"/>
    <property type="project" value="TreeGrafter"/>
</dbReference>
<evidence type="ECO:0000313" key="7">
    <source>
        <dbReference type="EMBL" id="KAF9701780.1"/>
    </source>
</evidence>
<dbReference type="OrthoDB" id="5817230at2759"/>
<organism evidence="7 8">
    <name type="scientific">Ascochyta lentis</name>
    <dbReference type="NCBI Taxonomy" id="205686"/>
    <lineage>
        <taxon>Eukaryota</taxon>
        <taxon>Fungi</taxon>
        <taxon>Dikarya</taxon>
        <taxon>Ascomycota</taxon>
        <taxon>Pezizomycotina</taxon>
        <taxon>Dothideomycetes</taxon>
        <taxon>Pleosporomycetidae</taxon>
        <taxon>Pleosporales</taxon>
        <taxon>Pleosporineae</taxon>
        <taxon>Didymellaceae</taxon>
        <taxon>Ascochyta</taxon>
    </lineage>
</organism>
<dbReference type="GO" id="GO:0046872">
    <property type="term" value="F:metal ion binding"/>
    <property type="evidence" value="ECO:0007669"/>
    <property type="project" value="UniProtKB-KW"/>
</dbReference>
<dbReference type="SUPFAM" id="SSF47895">
    <property type="entry name" value="Transducin (alpha subunit), insertion domain"/>
    <property type="match status" value="1"/>
</dbReference>
<feature type="binding site" evidence="6">
    <location>
        <begin position="194"/>
        <end position="198"/>
    </location>
    <ligand>
        <name>GTP</name>
        <dbReference type="ChEBI" id="CHEBI:37565"/>
    </ligand>
</feature>
<evidence type="ECO:0000313" key="8">
    <source>
        <dbReference type="Proteomes" id="UP000651452"/>
    </source>
</evidence>
<dbReference type="SUPFAM" id="SSF52540">
    <property type="entry name" value="P-loop containing nucleoside triphosphate hydrolases"/>
    <property type="match status" value="1"/>
</dbReference>
<evidence type="ECO:0000256" key="5">
    <source>
        <dbReference type="ARBA" id="ARBA00023224"/>
    </source>
</evidence>
<dbReference type="SMART" id="SM00275">
    <property type="entry name" value="G_alpha"/>
    <property type="match status" value="1"/>
</dbReference>
<dbReference type="InterPro" id="IPR011025">
    <property type="entry name" value="GproteinA_insert"/>
</dbReference>
<dbReference type="PRINTS" id="PR00318">
    <property type="entry name" value="GPROTEINA"/>
</dbReference>
<dbReference type="Pfam" id="PF00503">
    <property type="entry name" value="G-alpha"/>
    <property type="match status" value="1"/>
</dbReference>
<proteinExistence type="predicted"/>
<dbReference type="InterPro" id="IPR001019">
    <property type="entry name" value="Gprotein_alpha_su"/>
</dbReference>
<dbReference type="PANTHER" id="PTHR10218:SF369">
    <property type="entry name" value="GUANINE NUCLEOTIDE-BINDING PROTEIN ALPHA-2 SUBUNIT"/>
    <property type="match status" value="1"/>
</dbReference>
<dbReference type="GO" id="GO:0001664">
    <property type="term" value="F:G protein-coupled receptor binding"/>
    <property type="evidence" value="ECO:0007669"/>
    <property type="project" value="TreeGrafter"/>
</dbReference>
<gene>
    <name evidence="7" type="ORF">EKO04_000418</name>
</gene>
<dbReference type="GO" id="GO:0031683">
    <property type="term" value="F:G-protein beta/gamma-subunit complex binding"/>
    <property type="evidence" value="ECO:0007669"/>
    <property type="project" value="InterPro"/>
</dbReference>
<dbReference type="Proteomes" id="UP000651452">
    <property type="component" value="Unassembled WGS sequence"/>
</dbReference>
<dbReference type="AlphaFoldDB" id="A0A8H7JEF9"/>
<keyword evidence="5" id="KW-0807">Transducer</keyword>
<reference evidence="7" key="2">
    <citation type="submission" date="2020-09" db="EMBL/GenBank/DDBJ databases">
        <title>Reference genome assembly for Australian Ascochyta lentis isolate Al4.</title>
        <authorList>
            <person name="Lee R.C."/>
            <person name="Farfan-Caceres L.M."/>
            <person name="Debler J.W."/>
            <person name="Williams A.H."/>
            <person name="Henares B.M."/>
        </authorList>
    </citation>
    <scope>NUCLEOTIDE SEQUENCE</scope>
    <source>
        <strain evidence="7">Al4</strain>
    </source>
</reference>
<dbReference type="PROSITE" id="PS51882">
    <property type="entry name" value="G_ALPHA"/>
    <property type="match status" value="1"/>
</dbReference>
<dbReference type="InterPro" id="IPR027417">
    <property type="entry name" value="P-loop_NTPase"/>
</dbReference>
<evidence type="ECO:0000256" key="6">
    <source>
        <dbReference type="PIRSR" id="PIRSR601019-1"/>
    </source>
</evidence>
<reference evidence="7" key="1">
    <citation type="submission" date="2018-12" db="EMBL/GenBank/DDBJ databases">
        <authorList>
            <person name="Syme R.A."/>
            <person name="Farfan-Caceres L."/>
            <person name="Lichtenzveig J."/>
        </authorList>
    </citation>
    <scope>NUCLEOTIDE SEQUENCE</scope>
    <source>
        <strain evidence="7">Al4</strain>
    </source>
</reference>
<dbReference type="GO" id="GO:0005525">
    <property type="term" value="F:GTP binding"/>
    <property type="evidence" value="ECO:0007669"/>
    <property type="project" value="UniProtKB-KW"/>
</dbReference>
<dbReference type="GO" id="GO:0005737">
    <property type="term" value="C:cytoplasm"/>
    <property type="evidence" value="ECO:0007669"/>
    <property type="project" value="TreeGrafter"/>
</dbReference>
<dbReference type="FunFam" id="3.40.50.300:FF:000692">
    <property type="entry name" value="Guanine nucleotide-binding protein subunit alpha"/>
    <property type="match status" value="1"/>
</dbReference>
<comment type="caution">
    <text evidence="7">The sequence shown here is derived from an EMBL/GenBank/DDBJ whole genome shotgun (WGS) entry which is preliminary data.</text>
</comment>
<evidence type="ECO:0000256" key="3">
    <source>
        <dbReference type="ARBA" id="ARBA00022842"/>
    </source>
</evidence>
<dbReference type="EMBL" id="RZGK01000002">
    <property type="protein sequence ID" value="KAF9701780.1"/>
    <property type="molecule type" value="Genomic_DNA"/>
</dbReference>
<dbReference type="Gene3D" id="3.40.50.300">
    <property type="entry name" value="P-loop containing nucleotide triphosphate hydrolases"/>
    <property type="match status" value="1"/>
</dbReference>
<keyword evidence="2 6" id="KW-0547">Nucleotide-binding</keyword>